<organism evidence="1 2">
    <name type="scientific">Caerostris extrusa</name>
    <name type="common">Bark spider</name>
    <name type="synonym">Caerostris bankana</name>
    <dbReference type="NCBI Taxonomy" id="172846"/>
    <lineage>
        <taxon>Eukaryota</taxon>
        <taxon>Metazoa</taxon>
        <taxon>Ecdysozoa</taxon>
        <taxon>Arthropoda</taxon>
        <taxon>Chelicerata</taxon>
        <taxon>Arachnida</taxon>
        <taxon>Araneae</taxon>
        <taxon>Araneomorphae</taxon>
        <taxon>Entelegynae</taxon>
        <taxon>Araneoidea</taxon>
        <taxon>Araneidae</taxon>
        <taxon>Caerostris</taxon>
    </lineage>
</organism>
<name>A0AAV4XJE4_CAEEX</name>
<keyword evidence="2" id="KW-1185">Reference proteome</keyword>
<dbReference type="Proteomes" id="UP001054945">
    <property type="component" value="Unassembled WGS sequence"/>
</dbReference>
<evidence type="ECO:0000313" key="2">
    <source>
        <dbReference type="Proteomes" id="UP001054945"/>
    </source>
</evidence>
<dbReference type="EMBL" id="BPLR01000498">
    <property type="protein sequence ID" value="GIY95272.1"/>
    <property type="molecule type" value="Genomic_DNA"/>
</dbReference>
<protein>
    <submittedName>
        <fullName evidence="1">Uncharacterized protein</fullName>
    </submittedName>
</protein>
<proteinExistence type="predicted"/>
<reference evidence="1 2" key="1">
    <citation type="submission" date="2021-06" db="EMBL/GenBank/DDBJ databases">
        <title>Caerostris extrusa draft genome.</title>
        <authorList>
            <person name="Kono N."/>
            <person name="Arakawa K."/>
        </authorList>
    </citation>
    <scope>NUCLEOTIDE SEQUENCE [LARGE SCALE GENOMIC DNA]</scope>
</reference>
<accession>A0AAV4XJE4</accession>
<sequence length="119" mass="13530">MLNNFAPDITAAITTTPTWHTALRQGFIIATNSFRAPSEFNFTESFISVLLRNKGSYQKWNLQKIINLNQYFLNMATCGLRGMLNNSAPVIIITLWRMAHCHTPGNHHRNKIISGTLRI</sequence>
<gene>
    <name evidence="1" type="ORF">CEXT_210641</name>
</gene>
<dbReference type="AlphaFoldDB" id="A0AAV4XJE4"/>
<comment type="caution">
    <text evidence="1">The sequence shown here is derived from an EMBL/GenBank/DDBJ whole genome shotgun (WGS) entry which is preliminary data.</text>
</comment>
<evidence type="ECO:0000313" key="1">
    <source>
        <dbReference type="EMBL" id="GIY95272.1"/>
    </source>
</evidence>